<dbReference type="RefSeq" id="WP_129725320.1">
    <property type="nucleotide sequence ID" value="NZ_CP101807.1"/>
</dbReference>
<protein>
    <submittedName>
        <fullName evidence="1">Uncharacterized protein</fullName>
    </submittedName>
</protein>
<dbReference type="Proteomes" id="UP000290985">
    <property type="component" value="Chromosome"/>
</dbReference>
<accession>A0A449B1M2</accession>
<name>A0A449B1M2_9BACT</name>
<dbReference type="AlphaFoldDB" id="A0A449B1M2"/>
<sequence>MKRRTLNLKKTFDFAQLNEKLKYFQKEFNFEINPFIENISHYIKTLPTNEQETYFSDLKSIVTLFTPLPVKVYLALKVLTLDPSQETLVKICFLFDINYKSPDFISDEELEDDEEMPQSFYISHEEAQKNEEEWREILESNNNAQAKDKNYEEIFDWENAKLPVSEAFALSVLKEMLKKKGH</sequence>
<organism evidence="1 2">
    <name type="scientific">Mycoplasmopsis citelli</name>
    <dbReference type="NCBI Taxonomy" id="171281"/>
    <lineage>
        <taxon>Bacteria</taxon>
        <taxon>Bacillati</taxon>
        <taxon>Mycoplasmatota</taxon>
        <taxon>Mycoplasmoidales</taxon>
        <taxon>Metamycoplasmataceae</taxon>
        <taxon>Mycoplasmopsis</taxon>
    </lineage>
</organism>
<keyword evidence="2" id="KW-1185">Reference proteome</keyword>
<dbReference type="EMBL" id="LR215036">
    <property type="protein sequence ID" value="VEU74500.1"/>
    <property type="molecule type" value="Genomic_DNA"/>
</dbReference>
<proteinExistence type="predicted"/>
<evidence type="ECO:0000313" key="2">
    <source>
        <dbReference type="Proteomes" id="UP000290985"/>
    </source>
</evidence>
<reference evidence="1 2" key="1">
    <citation type="submission" date="2019-01" db="EMBL/GenBank/DDBJ databases">
        <authorList>
            <consortium name="Pathogen Informatics"/>
        </authorList>
    </citation>
    <scope>NUCLEOTIDE SEQUENCE [LARGE SCALE GENOMIC DNA]</scope>
    <source>
        <strain evidence="1 2">NCTC10181</strain>
    </source>
</reference>
<evidence type="ECO:0000313" key="1">
    <source>
        <dbReference type="EMBL" id="VEU74500.1"/>
    </source>
</evidence>
<gene>
    <name evidence="1" type="ORF">NCTC10181_00349</name>
</gene>
<dbReference type="KEGG" id="mcit:NCTC10181_00349"/>